<evidence type="ECO:0000256" key="11">
    <source>
        <dbReference type="RuleBase" id="RU363063"/>
    </source>
</evidence>
<dbReference type="FunFam" id="3.90.550.50:FF:000001">
    <property type="entry name" value="Hexosyltransferase"/>
    <property type="match status" value="1"/>
</dbReference>
<dbReference type="Proteomes" id="UP000076420">
    <property type="component" value="Unassembled WGS sequence"/>
</dbReference>
<keyword evidence="8 11" id="KW-0333">Golgi apparatus</keyword>
<evidence type="ECO:0000256" key="10">
    <source>
        <dbReference type="ARBA" id="ARBA00023180"/>
    </source>
</evidence>
<keyword evidence="7" id="KW-1133">Transmembrane helix</keyword>
<organism evidence="13 14">
    <name type="scientific">Biomphalaria glabrata</name>
    <name type="common">Bloodfluke planorb</name>
    <name type="synonym">Freshwater snail</name>
    <dbReference type="NCBI Taxonomy" id="6526"/>
    <lineage>
        <taxon>Eukaryota</taxon>
        <taxon>Metazoa</taxon>
        <taxon>Spiralia</taxon>
        <taxon>Lophotrochozoa</taxon>
        <taxon>Mollusca</taxon>
        <taxon>Gastropoda</taxon>
        <taxon>Heterobranchia</taxon>
        <taxon>Euthyneura</taxon>
        <taxon>Panpulmonata</taxon>
        <taxon>Hygrophila</taxon>
        <taxon>Lymnaeoidea</taxon>
        <taxon>Planorbidae</taxon>
        <taxon>Biomphalaria</taxon>
    </lineage>
</organism>
<dbReference type="GO" id="GO:0000139">
    <property type="term" value="C:Golgi membrane"/>
    <property type="evidence" value="ECO:0007669"/>
    <property type="project" value="UniProtKB-SubCell"/>
</dbReference>
<dbReference type="STRING" id="6526.A0A2C9LNU6"/>
<evidence type="ECO:0000256" key="4">
    <source>
        <dbReference type="ARBA" id="ARBA00022679"/>
    </source>
</evidence>
<dbReference type="VEuPathDB" id="VectorBase:BGLAX_052663"/>
<feature type="region of interest" description="Disordered" evidence="12">
    <location>
        <begin position="69"/>
        <end position="95"/>
    </location>
</feature>
<dbReference type="PANTHER" id="PTHR11214">
    <property type="entry name" value="BETA-1,3-N-ACETYLGLUCOSAMINYLTRANSFERASE"/>
    <property type="match status" value="1"/>
</dbReference>
<name>A0A2C9LNU6_BIOGL</name>
<dbReference type="EC" id="2.4.1.-" evidence="11"/>
<proteinExistence type="inferred from homology"/>
<feature type="compositionally biased region" description="Low complexity" evidence="12">
    <location>
        <begin position="70"/>
        <end position="86"/>
    </location>
</feature>
<comment type="subcellular location">
    <subcellularLocation>
        <location evidence="1 11">Golgi apparatus membrane</location>
        <topology evidence="1 11">Single-pass type II membrane protein</topology>
    </subcellularLocation>
</comment>
<dbReference type="InterPro" id="IPR002659">
    <property type="entry name" value="Glyco_trans_31"/>
</dbReference>
<keyword evidence="4" id="KW-0808">Transferase</keyword>
<dbReference type="EnsemblMetazoa" id="BGLB033325-RA">
    <property type="protein sequence ID" value="BGLB033325-PA"/>
    <property type="gene ID" value="BGLB033325"/>
</dbReference>
<keyword evidence="6" id="KW-0735">Signal-anchor</keyword>
<keyword evidence="9" id="KW-0472">Membrane</keyword>
<evidence type="ECO:0000256" key="6">
    <source>
        <dbReference type="ARBA" id="ARBA00022968"/>
    </source>
</evidence>
<keyword evidence="10" id="KW-0325">Glycoprotein</keyword>
<evidence type="ECO:0000313" key="13">
    <source>
        <dbReference type="EnsemblMetazoa" id="BGLB033325-PA"/>
    </source>
</evidence>
<evidence type="ECO:0000256" key="12">
    <source>
        <dbReference type="SAM" id="MobiDB-lite"/>
    </source>
</evidence>
<evidence type="ECO:0000256" key="9">
    <source>
        <dbReference type="ARBA" id="ARBA00023136"/>
    </source>
</evidence>
<evidence type="ECO:0000256" key="3">
    <source>
        <dbReference type="ARBA" id="ARBA00022676"/>
    </source>
</evidence>
<keyword evidence="5" id="KW-0812">Transmembrane</keyword>
<dbReference type="OrthoDB" id="5512589at2759"/>
<comment type="similarity">
    <text evidence="2 11">Belongs to the glycosyltransferase 31 family.</text>
</comment>
<dbReference type="VEuPathDB" id="VectorBase:BGLB033325"/>
<evidence type="ECO:0000256" key="7">
    <source>
        <dbReference type="ARBA" id="ARBA00022989"/>
    </source>
</evidence>
<evidence type="ECO:0000313" key="14">
    <source>
        <dbReference type="Proteomes" id="UP000076420"/>
    </source>
</evidence>
<dbReference type="GO" id="GO:0016758">
    <property type="term" value="F:hexosyltransferase activity"/>
    <property type="evidence" value="ECO:0007669"/>
    <property type="project" value="InterPro"/>
</dbReference>
<keyword evidence="3 11" id="KW-0328">Glycosyltransferase</keyword>
<gene>
    <name evidence="13" type="primary">106065461</name>
</gene>
<evidence type="ECO:0000256" key="1">
    <source>
        <dbReference type="ARBA" id="ARBA00004323"/>
    </source>
</evidence>
<dbReference type="RefSeq" id="XP_013079746.2">
    <property type="nucleotide sequence ID" value="XM_013224292.2"/>
</dbReference>
<dbReference type="PANTHER" id="PTHR11214:SF314">
    <property type="entry name" value="HEXOSYLTRANSFERASE"/>
    <property type="match status" value="1"/>
</dbReference>
<dbReference type="AlphaFoldDB" id="A0A2C9LNU6"/>
<dbReference type="Pfam" id="PF01762">
    <property type="entry name" value="Galactosyl_T"/>
    <property type="match status" value="1"/>
</dbReference>
<evidence type="ECO:0000256" key="2">
    <source>
        <dbReference type="ARBA" id="ARBA00008661"/>
    </source>
</evidence>
<protein>
    <recommendedName>
        <fullName evidence="11">Hexosyltransferase</fullName>
        <ecNumber evidence="11">2.4.1.-</ecNumber>
    </recommendedName>
</protein>
<accession>A0A2C9LNU6</accession>
<dbReference type="Gene3D" id="3.90.550.50">
    <property type="match status" value="1"/>
</dbReference>
<evidence type="ECO:0000256" key="5">
    <source>
        <dbReference type="ARBA" id="ARBA00022692"/>
    </source>
</evidence>
<dbReference type="GO" id="GO:0006493">
    <property type="term" value="P:protein O-linked glycosylation"/>
    <property type="evidence" value="ECO:0007669"/>
    <property type="project" value="TreeGrafter"/>
</dbReference>
<dbReference type="KEGG" id="bgt:106065461"/>
<reference evidence="13" key="1">
    <citation type="submission" date="2020-05" db="UniProtKB">
        <authorList>
            <consortium name="EnsemblMetazoa"/>
        </authorList>
    </citation>
    <scope>IDENTIFICATION</scope>
    <source>
        <strain evidence="13">BB02</strain>
    </source>
</reference>
<sequence length="401" mass="46093">MVLKRYFNVDIFRSSFSRFMLRFMLLSALIAGFLLVLLSMTHFPRSTKATSTRLYYTRLAANSTSDLNIDSSDVSKPKSSVVTPKDNTPKESQHHDIKWQSEYFPELEKDPVLQSIVSRYQSKMNQRKRKLVNENNFQYIHNVPNACVGRKVKLIVGVPSRTDSFEARQAVRETWGQYALVPANNAVVLFFLGVQPDRAGQEHIDAEALKFGDIVQEDFEDTYRNLSLKSIAIMNWVSMYCPDSLFVLKADDDMYINVPRLVARLQKQMALGPCFLIGALHSNTSPFRDSKNKWYVTKAEYPEKYFPNYLSGTAYAMTTSAAMRLFIESFYVKLLFLEDVYLTGLVADQASVPRVADEDFSWLKYEASGCQYRDKISGHKNSPEEIRKIHKELYDPNLRCS</sequence>
<evidence type="ECO:0000256" key="8">
    <source>
        <dbReference type="ARBA" id="ARBA00023034"/>
    </source>
</evidence>